<evidence type="ECO:0000313" key="3">
    <source>
        <dbReference type="Proteomes" id="UP000059680"/>
    </source>
</evidence>
<keyword evidence="3" id="KW-1185">Reference proteome</keyword>
<dbReference type="AlphaFoldDB" id="A0A0P0Y0L4"/>
<feature type="non-terminal residue" evidence="2">
    <location>
        <position position="1"/>
    </location>
</feature>
<dbReference type="Gramene" id="Os11t0235250-00">
    <property type="protein sequence ID" value="Os11t0235250-00"/>
    <property type="gene ID" value="Os11g0235250"/>
</dbReference>
<reference evidence="2 3" key="2">
    <citation type="journal article" date="2013" name="Plant Cell Physiol.">
        <title>Rice Annotation Project Database (RAP-DB): an integrative and interactive database for rice genomics.</title>
        <authorList>
            <person name="Sakai H."/>
            <person name="Lee S.S."/>
            <person name="Tanaka T."/>
            <person name="Numa H."/>
            <person name="Kim J."/>
            <person name="Kawahara Y."/>
            <person name="Wakimoto H."/>
            <person name="Yang C.C."/>
            <person name="Iwamoto M."/>
            <person name="Abe T."/>
            <person name="Yamada Y."/>
            <person name="Muto A."/>
            <person name="Inokuchi H."/>
            <person name="Ikemura T."/>
            <person name="Matsumoto T."/>
            <person name="Sasaki T."/>
            <person name="Itoh T."/>
        </authorList>
    </citation>
    <scope>NUCLEOTIDE SEQUENCE [LARGE SCALE GENOMIC DNA]</scope>
    <source>
        <strain evidence="3">cv. Nipponbare</strain>
    </source>
</reference>
<organism evidence="2 3">
    <name type="scientific">Oryza sativa subsp. japonica</name>
    <name type="common">Rice</name>
    <dbReference type="NCBI Taxonomy" id="39947"/>
    <lineage>
        <taxon>Eukaryota</taxon>
        <taxon>Viridiplantae</taxon>
        <taxon>Streptophyta</taxon>
        <taxon>Embryophyta</taxon>
        <taxon>Tracheophyta</taxon>
        <taxon>Spermatophyta</taxon>
        <taxon>Magnoliopsida</taxon>
        <taxon>Liliopsida</taxon>
        <taxon>Poales</taxon>
        <taxon>Poaceae</taxon>
        <taxon>BOP clade</taxon>
        <taxon>Oryzoideae</taxon>
        <taxon>Oryzeae</taxon>
        <taxon>Oryzinae</taxon>
        <taxon>Oryza</taxon>
        <taxon>Oryza sativa</taxon>
    </lineage>
</organism>
<evidence type="ECO:0000256" key="1">
    <source>
        <dbReference type="SAM" id="MobiDB-lite"/>
    </source>
</evidence>
<dbReference type="Proteomes" id="UP000059680">
    <property type="component" value="Chromosome 11"/>
</dbReference>
<feature type="non-terminal residue" evidence="2">
    <location>
        <position position="168"/>
    </location>
</feature>
<evidence type="ECO:0000313" key="2">
    <source>
        <dbReference type="EMBL" id="BAT13348.1"/>
    </source>
</evidence>
<reference evidence="2 3" key="3">
    <citation type="journal article" date="2013" name="Rice">
        <title>Improvement of the Oryza sativa Nipponbare reference genome using next generation sequence and optical map data.</title>
        <authorList>
            <person name="Kawahara Y."/>
            <person name="de la Bastide M."/>
            <person name="Hamilton J.P."/>
            <person name="Kanamori H."/>
            <person name="McCombie W.R."/>
            <person name="Ouyang S."/>
            <person name="Schwartz D.C."/>
            <person name="Tanaka T."/>
            <person name="Wu J."/>
            <person name="Zhou S."/>
            <person name="Childs K.L."/>
            <person name="Davidson R.M."/>
            <person name="Lin H."/>
            <person name="Quesada-Ocampo L."/>
            <person name="Vaillancourt B."/>
            <person name="Sakai H."/>
            <person name="Lee S.S."/>
            <person name="Kim J."/>
            <person name="Numa H."/>
            <person name="Itoh T."/>
            <person name="Buell C.R."/>
            <person name="Matsumoto T."/>
        </authorList>
    </citation>
    <scope>NUCLEOTIDE SEQUENCE [LARGE SCALE GENOMIC DNA]</scope>
    <source>
        <strain evidence="3">cv. Nipponbare</strain>
    </source>
</reference>
<name>A0A0P0Y0L4_ORYSJ</name>
<feature type="region of interest" description="Disordered" evidence="1">
    <location>
        <begin position="1"/>
        <end position="52"/>
    </location>
</feature>
<dbReference type="EMBL" id="AP014967">
    <property type="protein sequence ID" value="BAT13348.1"/>
    <property type="molecule type" value="Genomic_DNA"/>
</dbReference>
<proteinExistence type="predicted"/>
<reference evidence="3" key="1">
    <citation type="journal article" date="2005" name="Nature">
        <title>The map-based sequence of the rice genome.</title>
        <authorList>
            <consortium name="International rice genome sequencing project (IRGSP)"/>
            <person name="Matsumoto T."/>
            <person name="Wu J."/>
            <person name="Kanamori H."/>
            <person name="Katayose Y."/>
            <person name="Fujisawa M."/>
            <person name="Namiki N."/>
            <person name="Mizuno H."/>
            <person name="Yamamoto K."/>
            <person name="Antonio B.A."/>
            <person name="Baba T."/>
            <person name="Sakata K."/>
            <person name="Nagamura Y."/>
            <person name="Aoki H."/>
            <person name="Arikawa K."/>
            <person name="Arita K."/>
            <person name="Bito T."/>
            <person name="Chiden Y."/>
            <person name="Fujitsuka N."/>
            <person name="Fukunaka R."/>
            <person name="Hamada M."/>
            <person name="Harada C."/>
            <person name="Hayashi A."/>
            <person name="Hijishita S."/>
            <person name="Honda M."/>
            <person name="Hosokawa S."/>
            <person name="Ichikawa Y."/>
            <person name="Idonuma A."/>
            <person name="Iijima M."/>
            <person name="Ikeda M."/>
            <person name="Ikeno M."/>
            <person name="Ito K."/>
            <person name="Ito S."/>
            <person name="Ito T."/>
            <person name="Ito Y."/>
            <person name="Ito Y."/>
            <person name="Iwabuchi A."/>
            <person name="Kamiya K."/>
            <person name="Karasawa W."/>
            <person name="Kurita K."/>
            <person name="Katagiri S."/>
            <person name="Kikuta A."/>
            <person name="Kobayashi H."/>
            <person name="Kobayashi N."/>
            <person name="Machita K."/>
            <person name="Maehara T."/>
            <person name="Masukawa M."/>
            <person name="Mizubayashi T."/>
            <person name="Mukai Y."/>
            <person name="Nagasaki H."/>
            <person name="Nagata Y."/>
            <person name="Naito S."/>
            <person name="Nakashima M."/>
            <person name="Nakama Y."/>
            <person name="Nakamichi Y."/>
            <person name="Nakamura M."/>
            <person name="Meguro A."/>
            <person name="Negishi M."/>
            <person name="Ohta I."/>
            <person name="Ohta T."/>
            <person name="Okamoto M."/>
            <person name="Ono N."/>
            <person name="Saji S."/>
            <person name="Sakaguchi M."/>
            <person name="Sakai K."/>
            <person name="Shibata M."/>
            <person name="Shimokawa T."/>
            <person name="Song J."/>
            <person name="Takazaki Y."/>
            <person name="Terasawa K."/>
            <person name="Tsugane M."/>
            <person name="Tsuji K."/>
            <person name="Ueda S."/>
            <person name="Waki K."/>
            <person name="Yamagata H."/>
            <person name="Yamamoto M."/>
            <person name="Yamamoto S."/>
            <person name="Yamane H."/>
            <person name="Yoshiki S."/>
            <person name="Yoshihara R."/>
            <person name="Yukawa K."/>
            <person name="Zhong H."/>
            <person name="Yano M."/>
            <person name="Yuan Q."/>
            <person name="Ouyang S."/>
            <person name="Liu J."/>
            <person name="Jones K.M."/>
            <person name="Gansberger K."/>
            <person name="Moffat K."/>
            <person name="Hill J."/>
            <person name="Bera J."/>
            <person name="Fadrosh D."/>
            <person name="Jin S."/>
            <person name="Johri S."/>
            <person name="Kim M."/>
            <person name="Overton L."/>
            <person name="Reardon M."/>
            <person name="Tsitrin T."/>
            <person name="Vuong H."/>
            <person name="Weaver B."/>
            <person name="Ciecko A."/>
            <person name="Tallon L."/>
            <person name="Jackson J."/>
            <person name="Pai G."/>
            <person name="Aken S.V."/>
            <person name="Utterback T."/>
            <person name="Reidmuller S."/>
            <person name="Feldblyum T."/>
            <person name="Hsiao J."/>
            <person name="Zismann V."/>
            <person name="Iobst S."/>
            <person name="de Vazeille A.R."/>
            <person name="Buell C.R."/>
            <person name="Ying K."/>
            <person name="Li Y."/>
            <person name="Lu T."/>
            <person name="Huang Y."/>
            <person name="Zhao Q."/>
            <person name="Feng Q."/>
            <person name="Zhang L."/>
            <person name="Zhu J."/>
            <person name="Weng Q."/>
            <person name="Mu J."/>
            <person name="Lu Y."/>
            <person name="Fan D."/>
            <person name="Liu Y."/>
            <person name="Guan J."/>
            <person name="Zhang Y."/>
            <person name="Yu S."/>
            <person name="Liu X."/>
            <person name="Zhang Y."/>
            <person name="Hong G."/>
            <person name="Han B."/>
            <person name="Choisne N."/>
            <person name="Demange N."/>
            <person name="Orjeda G."/>
            <person name="Samain S."/>
            <person name="Cattolico L."/>
            <person name="Pelletier E."/>
            <person name="Couloux A."/>
            <person name="Segurens B."/>
            <person name="Wincker P."/>
            <person name="D'Hont A."/>
            <person name="Scarpelli C."/>
            <person name="Weissenbach J."/>
            <person name="Salanoubat M."/>
            <person name="Quetier F."/>
            <person name="Yu Y."/>
            <person name="Kim H.R."/>
            <person name="Rambo T."/>
            <person name="Currie J."/>
            <person name="Collura K."/>
            <person name="Luo M."/>
            <person name="Yang T."/>
            <person name="Ammiraju J.S.S."/>
            <person name="Engler F."/>
            <person name="Soderlund C."/>
            <person name="Wing R.A."/>
            <person name="Palmer L.E."/>
            <person name="de la Bastide M."/>
            <person name="Spiegel L."/>
            <person name="Nascimento L."/>
            <person name="Zutavern T."/>
            <person name="O'Shaughnessy A."/>
            <person name="Dike S."/>
            <person name="Dedhia N."/>
            <person name="Preston R."/>
            <person name="Balija V."/>
            <person name="McCombie W.R."/>
            <person name="Chow T."/>
            <person name="Chen H."/>
            <person name="Chung M."/>
            <person name="Chen C."/>
            <person name="Shaw J."/>
            <person name="Wu H."/>
            <person name="Hsiao K."/>
            <person name="Chao Y."/>
            <person name="Chu M."/>
            <person name="Cheng C."/>
            <person name="Hour A."/>
            <person name="Lee P."/>
            <person name="Lin S."/>
            <person name="Lin Y."/>
            <person name="Liou J."/>
            <person name="Liu S."/>
            <person name="Hsing Y."/>
            <person name="Raghuvanshi S."/>
            <person name="Mohanty A."/>
            <person name="Bharti A.K."/>
            <person name="Gaur A."/>
            <person name="Gupta V."/>
            <person name="Kumar D."/>
            <person name="Ravi V."/>
            <person name="Vij S."/>
            <person name="Kapur A."/>
            <person name="Khurana P."/>
            <person name="Khurana P."/>
            <person name="Khurana J.P."/>
            <person name="Tyagi A.K."/>
            <person name="Gaikwad K."/>
            <person name="Singh A."/>
            <person name="Dalal V."/>
            <person name="Srivastava S."/>
            <person name="Dixit A."/>
            <person name="Pal A.K."/>
            <person name="Ghazi I.A."/>
            <person name="Yadav M."/>
            <person name="Pandit A."/>
            <person name="Bhargava A."/>
            <person name="Sureshbabu K."/>
            <person name="Batra K."/>
            <person name="Sharma T.R."/>
            <person name="Mohapatra T."/>
            <person name="Singh N.K."/>
            <person name="Messing J."/>
            <person name="Nelson A.B."/>
            <person name="Fuks G."/>
            <person name="Kavchok S."/>
            <person name="Keizer G."/>
            <person name="Linton E."/>
            <person name="Llaca V."/>
            <person name="Song R."/>
            <person name="Tanyolac B."/>
            <person name="Young S."/>
            <person name="Ho-Il K."/>
            <person name="Hahn J.H."/>
            <person name="Sangsakoo G."/>
            <person name="Vanavichit A."/>
            <person name="de Mattos Luiz.A.T."/>
            <person name="Zimmer P.D."/>
            <person name="Malone G."/>
            <person name="Dellagostin O."/>
            <person name="de Oliveira A.C."/>
            <person name="Bevan M."/>
            <person name="Bancroft I."/>
            <person name="Minx P."/>
            <person name="Cordum H."/>
            <person name="Wilson R."/>
            <person name="Cheng Z."/>
            <person name="Jin W."/>
            <person name="Jiang J."/>
            <person name="Leong S.A."/>
            <person name="Iwama H."/>
            <person name="Gojobori T."/>
            <person name="Itoh T."/>
            <person name="Niimura Y."/>
            <person name="Fujii Y."/>
            <person name="Habara T."/>
            <person name="Sakai H."/>
            <person name="Sato Y."/>
            <person name="Wilson G."/>
            <person name="Kumar K."/>
            <person name="McCouch S."/>
            <person name="Juretic N."/>
            <person name="Hoen D."/>
            <person name="Wright S."/>
            <person name="Bruskiewich R."/>
            <person name="Bureau T."/>
            <person name="Miyao A."/>
            <person name="Hirochika H."/>
            <person name="Nishikawa T."/>
            <person name="Kadowaki K."/>
            <person name="Sugiura M."/>
            <person name="Burr B."/>
            <person name="Sasaki T."/>
        </authorList>
    </citation>
    <scope>NUCLEOTIDE SEQUENCE [LARGE SCALE GENOMIC DNA]</scope>
    <source>
        <strain evidence="3">cv. Nipponbare</strain>
    </source>
</reference>
<sequence length="168" mass="19065">DAALRRLVPVEEDAGDEADQPHGHGGRRHPEPHVHPRPRLHPHQHRQRHQLPHAEAEVGRVEVARQPLPVAAIVAIAVAAAAAAAPELVGAVRDDVGLEAPAPQRHQVQRREEDPRLHPARLLASPLRRRRRHHVARRRPQLRQVRLHGQQYEPLPRKIRNKKTTKII</sequence>
<protein>
    <submittedName>
        <fullName evidence="2">Os11g0235250 protein</fullName>
    </submittedName>
</protein>
<gene>
    <name evidence="2" type="ordered locus">Os11g0235250</name>
    <name evidence="2" type="ORF">OSNPB_110235250</name>
</gene>
<dbReference type="InParanoid" id="A0A0P0Y0L4"/>
<dbReference type="PaxDb" id="39947-A0A0P0Y0L4"/>
<accession>A0A0P0Y0L4</accession>
<feature type="compositionally biased region" description="Basic residues" evidence="1">
    <location>
        <begin position="35"/>
        <end position="51"/>
    </location>
</feature>